<evidence type="ECO:0000256" key="17">
    <source>
        <dbReference type="ARBA" id="ARBA00061501"/>
    </source>
</evidence>
<comment type="function">
    <text evidence="16">Plays a role in the import of cytosolically synthesized preproteins into mitochondria. Binds the mature portion of precursor proteins. Interacts with cellular components, and possesses weak ATPase activity. May be a chaperone-like protein that helps to keep newly synthesized precursors in an unfolded import compatible state.</text>
</comment>
<comment type="similarity">
    <text evidence="17">Belongs to the Tom34 family.</text>
</comment>
<dbReference type="Pfam" id="PF13181">
    <property type="entry name" value="TPR_8"/>
    <property type="match status" value="1"/>
</dbReference>
<dbReference type="PROSITE" id="PS50005">
    <property type="entry name" value="TPR"/>
    <property type="match status" value="2"/>
</dbReference>
<dbReference type="FunFam" id="1.25.40.10:FF:000312">
    <property type="entry name" value="Mitochondrial import receptor subunit TOM34"/>
    <property type="match status" value="1"/>
</dbReference>
<feature type="region of interest" description="Disordered" evidence="22">
    <location>
        <begin position="294"/>
        <end position="325"/>
    </location>
</feature>
<keyword evidence="14" id="KW-0143">Chaperone</keyword>
<keyword evidence="10" id="KW-0832">Ubl conjugation</keyword>
<dbReference type="AlphaFoldDB" id="A0AA40HVL1"/>
<keyword evidence="11" id="KW-0689">Ribosomal protein</keyword>
<keyword evidence="9 21" id="KW-0802">TPR repeat</keyword>
<dbReference type="Gene3D" id="1.25.40.10">
    <property type="entry name" value="Tetratricopeptide repeat domain"/>
    <property type="match status" value="2"/>
</dbReference>
<evidence type="ECO:0000256" key="1">
    <source>
        <dbReference type="ARBA" id="ARBA00004496"/>
    </source>
</evidence>
<evidence type="ECO:0000256" key="19">
    <source>
        <dbReference type="ARBA" id="ARBA00068553"/>
    </source>
</evidence>
<dbReference type="GO" id="GO:0006626">
    <property type="term" value="P:protein targeting to mitochondrion"/>
    <property type="evidence" value="ECO:0007669"/>
    <property type="project" value="TreeGrafter"/>
</dbReference>
<evidence type="ECO:0000256" key="12">
    <source>
        <dbReference type="ARBA" id="ARBA00023128"/>
    </source>
</evidence>
<dbReference type="SMART" id="SM01393">
    <property type="entry name" value="Ribosomal_L32e"/>
    <property type="match status" value="1"/>
</dbReference>
<keyword evidence="6" id="KW-0597">Phosphoprotein</keyword>
<keyword evidence="24" id="KW-1185">Reference proteome</keyword>
<keyword evidence="5" id="KW-1017">Isopeptide bond</keyword>
<evidence type="ECO:0000256" key="4">
    <source>
        <dbReference type="ARBA" id="ARBA00022490"/>
    </source>
</evidence>
<dbReference type="Pfam" id="PF01655">
    <property type="entry name" value="Ribosomal_L32e"/>
    <property type="match status" value="1"/>
</dbReference>
<dbReference type="InterPro" id="IPR019734">
    <property type="entry name" value="TPR_rpt"/>
</dbReference>
<organism evidence="23 24">
    <name type="scientific">Cnephaeus nilssonii</name>
    <name type="common">Northern bat</name>
    <name type="synonym">Eptesicus nilssonii</name>
    <dbReference type="NCBI Taxonomy" id="3371016"/>
    <lineage>
        <taxon>Eukaryota</taxon>
        <taxon>Metazoa</taxon>
        <taxon>Chordata</taxon>
        <taxon>Craniata</taxon>
        <taxon>Vertebrata</taxon>
        <taxon>Euteleostomi</taxon>
        <taxon>Mammalia</taxon>
        <taxon>Eutheria</taxon>
        <taxon>Laurasiatheria</taxon>
        <taxon>Chiroptera</taxon>
        <taxon>Yangochiroptera</taxon>
        <taxon>Vespertilionidae</taxon>
        <taxon>Cnephaeus</taxon>
    </lineage>
</organism>
<dbReference type="GO" id="GO:0005840">
    <property type="term" value="C:ribosome"/>
    <property type="evidence" value="ECO:0007669"/>
    <property type="project" value="UniProtKB-KW"/>
</dbReference>
<feature type="repeat" description="TPR" evidence="21">
    <location>
        <begin position="360"/>
        <end position="393"/>
    </location>
</feature>
<comment type="similarity">
    <text evidence="3">Belongs to the eukaryotic ribosomal protein eL32 family.</text>
</comment>
<evidence type="ECO:0000256" key="20">
    <source>
        <dbReference type="ARBA" id="ARBA00075963"/>
    </source>
</evidence>
<evidence type="ECO:0000256" key="5">
    <source>
        <dbReference type="ARBA" id="ARBA00022499"/>
    </source>
</evidence>
<dbReference type="SUPFAM" id="SSF48452">
    <property type="entry name" value="TPR-like"/>
    <property type="match status" value="2"/>
</dbReference>
<evidence type="ECO:0000256" key="22">
    <source>
        <dbReference type="SAM" id="MobiDB-lite"/>
    </source>
</evidence>
<dbReference type="GO" id="GO:0003735">
    <property type="term" value="F:structural constituent of ribosome"/>
    <property type="evidence" value="ECO:0007669"/>
    <property type="project" value="InterPro"/>
</dbReference>
<dbReference type="SUPFAM" id="SSF52042">
    <property type="entry name" value="Ribosomal protein L32e"/>
    <property type="match status" value="1"/>
</dbReference>
<evidence type="ECO:0000256" key="13">
    <source>
        <dbReference type="ARBA" id="ARBA00023136"/>
    </source>
</evidence>
<dbReference type="EMBL" id="JAULJE010000011">
    <property type="protein sequence ID" value="KAK1337715.1"/>
    <property type="molecule type" value="Genomic_DNA"/>
</dbReference>
<keyword evidence="15" id="KW-0687">Ribonucleoprotein</keyword>
<evidence type="ECO:0000256" key="8">
    <source>
        <dbReference type="ARBA" id="ARBA00022787"/>
    </source>
</evidence>
<dbReference type="Proteomes" id="UP001177744">
    <property type="component" value="Unassembled WGS sequence"/>
</dbReference>
<evidence type="ECO:0000256" key="16">
    <source>
        <dbReference type="ARBA" id="ARBA00056353"/>
    </source>
</evidence>
<dbReference type="SMART" id="SM00028">
    <property type="entry name" value="TPR"/>
    <property type="match status" value="6"/>
</dbReference>
<feature type="compositionally biased region" description="Basic and acidic residues" evidence="22">
    <location>
        <begin position="294"/>
        <end position="311"/>
    </location>
</feature>
<keyword evidence="13" id="KW-0472">Membrane</keyword>
<evidence type="ECO:0000256" key="7">
    <source>
        <dbReference type="ARBA" id="ARBA00022737"/>
    </source>
</evidence>
<comment type="caution">
    <text evidence="23">The sequence shown here is derived from an EMBL/GenBank/DDBJ whole genome shotgun (WGS) entry which is preliminary data.</text>
</comment>
<dbReference type="Pfam" id="PF00515">
    <property type="entry name" value="TPR_1"/>
    <property type="match status" value="1"/>
</dbReference>
<feature type="region of interest" description="Disordered" evidence="22">
    <location>
        <begin position="38"/>
        <end position="96"/>
    </location>
</feature>
<dbReference type="GO" id="GO:0005829">
    <property type="term" value="C:cytosol"/>
    <property type="evidence" value="ECO:0007669"/>
    <property type="project" value="TreeGrafter"/>
</dbReference>
<dbReference type="InterPro" id="IPR001515">
    <property type="entry name" value="Ribosomal_eL32"/>
</dbReference>
<name>A0AA40HVL1_CNENI</name>
<evidence type="ECO:0000256" key="3">
    <source>
        <dbReference type="ARBA" id="ARBA00008431"/>
    </source>
</evidence>
<dbReference type="PANTHER" id="PTHR45984">
    <property type="entry name" value="RNA (RNA) POLYMERASE II ASSOCIATED PROTEIN HOMOLOG"/>
    <property type="match status" value="1"/>
</dbReference>
<keyword evidence="8" id="KW-1000">Mitochondrion outer membrane</keyword>
<reference evidence="23" key="1">
    <citation type="submission" date="2023-06" db="EMBL/GenBank/DDBJ databases">
        <title>Reference genome for the Northern bat (Eptesicus nilssonii), a most northern bat species.</title>
        <authorList>
            <person name="Laine V.N."/>
            <person name="Pulliainen A.T."/>
            <person name="Lilley T.M."/>
        </authorList>
    </citation>
    <scope>NUCLEOTIDE SEQUENCE</scope>
    <source>
        <strain evidence="23">BLF_Eptnil</strain>
        <tissue evidence="23">Kidney</tissue>
    </source>
</reference>
<keyword evidence="12" id="KW-0496">Mitochondrion</keyword>
<evidence type="ECO:0000313" key="23">
    <source>
        <dbReference type="EMBL" id="KAK1337715.1"/>
    </source>
</evidence>
<comment type="subunit">
    <text evidence="18">Interacts with HSP90A, VCP, ATP6V1D, KIAA0665, AMPK, and DMAP1 through its TPR repeat.</text>
</comment>
<evidence type="ECO:0000256" key="11">
    <source>
        <dbReference type="ARBA" id="ARBA00022980"/>
    </source>
</evidence>
<dbReference type="GO" id="GO:0006412">
    <property type="term" value="P:translation"/>
    <property type="evidence" value="ECO:0007669"/>
    <property type="project" value="InterPro"/>
</dbReference>
<dbReference type="PANTHER" id="PTHR45984:SF2">
    <property type="entry name" value="MITOCHONDRIAL IMPORT RECEPTOR SUBUNIT TOM34"/>
    <property type="match status" value="1"/>
</dbReference>
<feature type="repeat" description="TPR" evidence="21">
    <location>
        <begin position="394"/>
        <end position="427"/>
    </location>
</feature>
<evidence type="ECO:0000256" key="10">
    <source>
        <dbReference type="ARBA" id="ARBA00022843"/>
    </source>
</evidence>
<evidence type="ECO:0000256" key="21">
    <source>
        <dbReference type="PROSITE-ProRule" id="PRU00339"/>
    </source>
</evidence>
<protein>
    <recommendedName>
        <fullName evidence="19">Mitochondrial import receptor subunit TOM34</fullName>
    </recommendedName>
    <alternativeName>
        <fullName evidence="20">Translocase of outer membrane 34 kDa subunit</fullName>
    </alternativeName>
</protein>
<evidence type="ECO:0000256" key="14">
    <source>
        <dbReference type="ARBA" id="ARBA00023186"/>
    </source>
</evidence>
<proteinExistence type="inferred from homology"/>
<evidence type="ECO:0000256" key="2">
    <source>
        <dbReference type="ARBA" id="ARBA00004570"/>
    </source>
</evidence>
<evidence type="ECO:0000256" key="15">
    <source>
        <dbReference type="ARBA" id="ARBA00023274"/>
    </source>
</evidence>
<dbReference type="InterPro" id="IPR036351">
    <property type="entry name" value="Ribosomal_eL32_sf"/>
</dbReference>
<dbReference type="InterPro" id="IPR051982">
    <property type="entry name" value="CiliaryAsmbly_MitoImport"/>
</dbReference>
<sequence>MAPKLSDSVERLRAAGNQSFRNGQFSEAATLYSRALRVMQEQGTRRPPLSPPGLLLSPGGPTPAPHSPLRPCLPAASIPRGRPPTSPPARSPQYAEVQGPDLDAQHWLWEQQEIKAHAAQWILEFLVHNVKELEVLLMCNKSYCADNAHSVSPKNRKATVERAAQLAIRVTNPNARLRSSLDHKEESVLYSNRAACHLKDGNCRDCIKDCTSALALVPFSMKPLLRRASAYEALEKYPLAYVDYKTVLQIDDSVMSALEGVNRMTRALMDSLGPEWRLKLPSIPLVPVSAQKRWDSEYHKETPKGKSKETTTAKSRVPSSGDVERARALKEEGNELVKKGNHKKAIEKYSESLSYSNLESATYSNRALCYLALKQYKEAVKDCTEALKLDGKNVKAFYRRAQAYKALKDYKSSFADINSLLKIEPKNVPAQKLQQEVNQNLN</sequence>
<feature type="compositionally biased region" description="Pro residues" evidence="22">
    <location>
        <begin position="81"/>
        <end position="90"/>
    </location>
</feature>
<keyword evidence="7" id="KW-0677">Repeat</keyword>
<comment type="subcellular location">
    <subcellularLocation>
        <location evidence="1">Cytoplasm</location>
    </subcellularLocation>
    <subcellularLocation>
        <location evidence="2">Mitochondrion outer membrane</location>
        <topology evidence="2">Peripheral membrane protein</topology>
        <orientation evidence="2">Cytoplasmic side</orientation>
    </subcellularLocation>
</comment>
<evidence type="ECO:0000313" key="24">
    <source>
        <dbReference type="Proteomes" id="UP001177744"/>
    </source>
</evidence>
<dbReference type="GO" id="GO:1990904">
    <property type="term" value="C:ribonucleoprotein complex"/>
    <property type="evidence" value="ECO:0007669"/>
    <property type="project" value="UniProtKB-KW"/>
</dbReference>
<evidence type="ECO:0000256" key="18">
    <source>
        <dbReference type="ARBA" id="ARBA00064904"/>
    </source>
</evidence>
<dbReference type="InterPro" id="IPR011990">
    <property type="entry name" value="TPR-like_helical_dom_sf"/>
</dbReference>
<dbReference type="GO" id="GO:0031072">
    <property type="term" value="F:heat shock protein binding"/>
    <property type="evidence" value="ECO:0007669"/>
    <property type="project" value="TreeGrafter"/>
</dbReference>
<gene>
    <name evidence="23" type="ORF">QTO34_002348</name>
</gene>
<accession>A0AA40HVL1</accession>
<evidence type="ECO:0000256" key="6">
    <source>
        <dbReference type="ARBA" id="ARBA00022553"/>
    </source>
</evidence>
<dbReference type="FunFam" id="1.25.40.10:FF:000221">
    <property type="entry name" value="Mitochondrial import receptor subunit TOM34"/>
    <property type="match status" value="1"/>
</dbReference>
<keyword evidence="4" id="KW-0963">Cytoplasm</keyword>
<dbReference type="GO" id="GO:0005741">
    <property type="term" value="C:mitochondrial outer membrane"/>
    <property type="evidence" value="ECO:0007669"/>
    <property type="project" value="UniProtKB-SubCell"/>
</dbReference>
<evidence type="ECO:0000256" key="9">
    <source>
        <dbReference type="ARBA" id="ARBA00022803"/>
    </source>
</evidence>